<dbReference type="EMBL" id="PQXN01000094">
    <property type="protein sequence ID" value="TGO55254.1"/>
    <property type="molecule type" value="Genomic_DNA"/>
</dbReference>
<proteinExistence type="predicted"/>
<dbReference type="Proteomes" id="UP000297527">
    <property type="component" value="Unassembled WGS sequence"/>
</dbReference>
<evidence type="ECO:0000313" key="2">
    <source>
        <dbReference type="Proteomes" id="UP000297527"/>
    </source>
</evidence>
<organism evidence="1 2">
    <name type="scientific">Botryotinia convoluta</name>
    <dbReference type="NCBI Taxonomy" id="54673"/>
    <lineage>
        <taxon>Eukaryota</taxon>
        <taxon>Fungi</taxon>
        <taxon>Dikarya</taxon>
        <taxon>Ascomycota</taxon>
        <taxon>Pezizomycotina</taxon>
        <taxon>Leotiomycetes</taxon>
        <taxon>Helotiales</taxon>
        <taxon>Sclerotiniaceae</taxon>
        <taxon>Botryotinia</taxon>
    </lineage>
</organism>
<gene>
    <name evidence="1" type="ORF">BCON_0094g00030</name>
</gene>
<sequence>MVDIISTPLGLGALYFMVSRPGRAKRFVGDAPSGYVPLGYERVRVCSNLTVGPKLLMVAYLAAKFAHAGMSLAFN</sequence>
<protein>
    <submittedName>
        <fullName evidence="1">Uncharacterized protein</fullName>
    </submittedName>
</protein>
<reference evidence="1 2" key="1">
    <citation type="submission" date="2017-12" db="EMBL/GenBank/DDBJ databases">
        <title>Comparative genomics of Botrytis spp.</title>
        <authorList>
            <person name="Valero-Jimenez C.A."/>
            <person name="Tapia P."/>
            <person name="Veloso J."/>
            <person name="Silva-Moreno E."/>
            <person name="Staats M."/>
            <person name="Valdes J.H."/>
            <person name="Van Kan J.A.L."/>
        </authorList>
    </citation>
    <scope>NUCLEOTIDE SEQUENCE [LARGE SCALE GENOMIC DNA]</scope>
    <source>
        <strain evidence="1 2">MUCL11595</strain>
    </source>
</reference>
<dbReference type="AlphaFoldDB" id="A0A4Z1I3F5"/>
<accession>A0A4Z1I3F5</accession>
<keyword evidence="2" id="KW-1185">Reference proteome</keyword>
<comment type="caution">
    <text evidence="1">The sequence shown here is derived from an EMBL/GenBank/DDBJ whole genome shotgun (WGS) entry which is preliminary data.</text>
</comment>
<name>A0A4Z1I3F5_9HELO</name>
<evidence type="ECO:0000313" key="1">
    <source>
        <dbReference type="EMBL" id="TGO55254.1"/>
    </source>
</evidence>